<keyword evidence="2" id="KW-0540">Nuclease</keyword>
<keyword evidence="2" id="KW-0255">Endonuclease</keyword>
<dbReference type="Proteomes" id="UP000258075">
    <property type="component" value="Segment"/>
</dbReference>
<organism evidence="2 3">
    <name type="scientific">Mycobacterium phage Commander</name>
    <dbReference type="NCBI Taxonomy" id="2250400"/>
    <lineage>
        <taxon>Viruses</taxon>
        <taxon>Duplodnaviria</taxon>
        <taxon>Heunggongvirae</taxon>
        <taxon>Uroviricota</taxon>
        <taxon>Caudoviricetes</taxon>
        <taxon>Backyardiganvirus</taxon>
        <taxon>Backyardiganvirus peaches</taxon>
    </lineage>
</organism>
<evidence type="ECO:0000313" key="3">
    <source>
        <dbReference type="Proteomes" id="UP000258075"/>
    </source>
</evidence>
<gene>
    <name evidence="2" type="primary">1</name>
    <name evidence="2" type="ORF">COMMANDER_1</name>
</gene>
<evidence type="ECO:0000313" key="2">
    <source>
        <dbReference type="EMBL" id="AXH45479.1"/>
    </source>
</evidence>
<accession>A0A345KR27</accession>
<reference evidence="2 3" key="1">
    <citation type="submission" date="2018-06" db="EMBL/GenBank/DDBJ databases">
        <authorList>
            <person name="Balish M.F."/>
            <person name="Kurek P.N."/>
            <person name="Donna J.M."/>
            <person name="Stetzel L.N."/>
            <person name="Janssen G.R."/>
            <person name="Garlena R.A."/>
            <person name="Russell D.A."/>
            <person name="Pope W.H."/>
            <person name="Jacobs-Sera D."/>
            <person name="Hatfull G.F."/>
        </authorList>
    </citation>
    <scope>NUCLEOTIDE SEQUENCE [LARGE SCALE GENOMIC DNA]</scope>
</reference>
<keyword evidence="2" id="KW-0378">Hydrolase</keyword>
<dbReference type="GO" id="GO:0004519">
    <property type="term" value="F:endonuclease activity"/>
    <property type="evidence" value="ECO:0007669"/>
    <property type="project" value="UniProtKB-KW"/>
</dbReference>
<sequence length="122" mass="12564">MRSKTSFSVGLLPVGSRRPQAAASTREVLKFHPQMRGGAGAPPTAPAGSRLTGTRTTGSPCSKQRATSVRFRVPVASGRQPMLTTSGAATTTVAAISRQRATAATAESHPQKATPASGSYEQ</sequence>
<proteinExistence type="predicted"/>
<evidence type="ECO:0000256" key="1">
    <source>
        <dbReference type="SAM" id="MobiDB-lite"/>
    </source>
</evidence>
<dbReference type="EMBL" id="MH479909">
    <property type="protein sequence ID" value="AXH45479.1"/>
    <property type="molecule type" value="Genomic_DNA"/>
</dbReference>
<feature type="compositionally biased region" description="Low complexity" evidence="1">
    <location>
        <begin position="46"/>
        <end position="59"/>
    </location>
</feature>
<feature type="compositionally biased region" description="Low complexity" evidence="1">
    <location>
        <begin position="84"/>
        <end position="95"/>
    </location>
</feature>
<feature type="region of interest" description="Disordered" evidence="1">
    <location>
        <begin position="1"/>
        <end position="122"/>
    </location>
</feature>
<name>A0A345KR27_9CAUD</name>
<protein>
    <submittedName>
        <fullName evidence="2">HNH endonuclease</fullName>
    </submittedName>
</protein>